<dbReference type="RefSeq" id="WP_304072319.1">
    <property type="nucleotide sequence ID" value="NZ_JABZRA010000103.1"/>
</dbReference>
<reference evidence="2" key="1">
    <citation type="submission" date="2020-04" db="EMBL/GenBank/DDBJ databases">
        <title>Deep metagenomics examines the oral microbiome during advanced dental caries in children, revealing novel taxa and co-occurrences with host molecules.</title>
        <authorList>
            <person name="Baker J.L."/>
            <person name="Morton J.T."/>
            <person name="Dinis M."/>
            <person name="Alvarez R."/>
            <person name="Tran N.C."/>
            <person name="Knight R."/>
            <person name="Edlund A."/>
        </authorList>
    </citation>
    <scope>NUCLEOTIDE SEQUENCE</scope>
    <source>
        <strain evidence="2">JCVI_38_bin.19</strain>
    </source>
</reference>
<dbReference type="AlphaFoldDB" id="A0A930GY37"/>
<proteinExistence type="predicted"/>
<protein>
    <submittedName>
        <fullName evidence="2">Uncharacterized protein</fullName>
    </submittedName>
</protein>
<gene>
    <name evidence="2" type="ORF">HXM90_07175</name>
</gene>
<comment type="caution">
    <text evidence="2">The sequence shown here is derived from an EMBL/GenBank/DDBJ whole genome shotgun (WGS) entry which is preliminary data.</text>
</comment>
<accession>A0A930GY37</accession>
<name>A0A930GY37_9FIRM</name>
<organism evidence="2 3">
    <name type="scientific">Oribacterium sinus</name>
    <dbReference type="NCBI Taxonomy" id="237576"/>
    <lineage>
        <taxon>Bacteria</taxon>
        <taxon>Bacillati</taxon>
        <taxon>Bacillota</taxon>
        <taxon>Clostridia</taxon>
        <taxon>Lachnospirales</taxon>
        <taxon>Lachnospiraceae</taxon>
        <taxon>Oribacterium</taxon>
    </lineage>
</organism>
<evidence type="ECO:0000313" key="3">
    <source>
        <dbReference type="Proteomes" id="UP000775770"/>
    </source>
</evidence>
<sequence length="59" mass="6750">MATMQAVSLGLATKTIPYALKMADFTTDEGTKMQNFRKGTPEQYQAHHSRPQYHLLHEQ</sequence>
<feature type="region of interest" description="Disordered" evidence="1">
    <location>
        <begin position="34"/>
        <end position="59"/>
    </location>
</feature>
<evidence type="ECO:0000256" key="1">
    <source>
        <dbReference type="SAM" id="MobiDB-lite"/>
    </source>
</evidence>
<dbReference type="Proteomes" id="UP000775770">
    <property type="component" value="Unassembled WGS sequence"/>
</dbReference>
<dbReference type="EMBL" id="JABZRA010000103">
    <property type="protein sequence ID" value="MBF1273182.1"/>
    <property type="molecule type" value="Genomic_DNA"/>
</dbReference>
<evidence type="ECO:0000313" key="2">
    <source>
        <dbReference type="EMBL" id="MBF1273182.1"/>
    </source>
</evidence>